<protein>
    <submittedName>
        <fullName evidence="5">Marine proteobacterial sortase target protein</fullName>
    </submittedName>
</protein>
<evidence type="ECO:0000259" key="3">
    <source>
        <dbReference type="PROSITE" id="PS50234"/>
    </source>
</evidence>
<feature type="signal peptide" evidence="2">
    <location>
        <begin position="1"/>
        <end position="30"/>
    </location>
</feature>
<keyword evidence="2" id="KW-0732">Signal</keyword>
<dbReference type="PANTHER" id="PTHR45737:SF6">
    <property type="entry name" value="VON WILLEBRAND FACTOR A DOMAIN-CONTAINING PROTEIN 5A"/>
    <property type="match status" value="1"/>
</dbReference>
<accession>A0A2S5KPM6</accession>
<evidence type="ECO:0000256" key="1">
    <source>
        <dbReference type="SAM" id="MobiDB-lite"/>
    </source>
</evidence>
<feature type="region of interest" description="Disordered" evidence="1">
    <location>
        <begin position="229"/>
        <end position="250"/>
    </location>
</feature>
<gene>
    <name evidence="5" type="ORF">C4K68_13790</name>
</gene>
<reference evidence="5 6" key="1">
    <citation type="submission" date="2018-02" db="EMBL/GenBank/DDBJ databases">
        <title>novel marine gammaproteobacteria from coastal saline agro ecosystem.</title>
        <authorList>
            <person name="Krishnan R."/>
            <person name="Ramesh Kumar N."/>
        </authorList>
    </citation>
    <scope>NUCLEOTIDE SEQUENCE [LARGE SCALE GENOMIC DNA]</scope>
    <source>
        <strain evidence="5 6">228</strain>
    </source>
</reference>
<evidence type="ECO:0000313" key="5">
    <source>
        <dbReference type="EMBL" id="PPC76794.1"/>
    </source>
</evidence>
<feature type="domain" description="VWFA" evidence="3">
    <location>
        <begin position="345"/>
        <end position="466"/>
    </location>
</feature>
<dbReference type="AlphaFoldDB" id="A0A2S5KPM6"/>
<evidence type="ECO:0000259" key="4">
    <source>
        <dbReference type="PROSITE" id="PS51468"/>
    </source>
</evidence>
<dbReference type="Pfam" id="PF13768">
    <property type="entry name" value="VWA_3"/>
    <property type="match status" value="1"/>
</dbReference>
<dbReference type="Pfam" id="PF08487">
    <property type="entry name" value="VIT"/>
    <property type="match status" value="1"/>
</dbReference>
<dbReference type="PROSITE" id="PS51468">
    <property type="entry name" value="VIT"/>
    <property type="match status" value="1"/>
</dbReference>
<proteinExistence type="predicted"/>
<dbReference type="Gene3D" id="3.40.50.410">
    <property type="entry name" value="von Willebrand factor, type A domain"/>
    <property type="match status" value="1"/>
</dbReference>
<feature type="domain" description="VIT" evidence="4">
    <location>
        <begin position="40"/>
        <end position="168"/>
    </location>
</feature>
<dbReference type="EMBL" id="PRLP01000041">
    <property type="protein sequence ID" value="PPC76794.1"/>
    <property type="molecule type" value="Genomic_DNA"/>
</dbReference>
<organism evidence="5 6">
    <name type="scientific">Proteobacteria bacterium 228</name>
    <dbReference type="NCBI Taxonomy" id="2083153"/>
    <lineage>
        <taxon>Bacteria</taxon>
        <taxon>Pseudomonadati</taxon>
        <taxon>Pseudomonadota</taxon>
    </lineage>
</organism>
<dbReference type="Proteomes" id="UP000238196">
    <property type="component" value="Unassembled WGS sequence"/>
</dbReference>
<feature type="non-terminal residue" evidence="5">
    <location>
        <position position="466"/>
    </location>
</feature>
<sequence length="466" mass="51090">MNAPATLLTSFRRKPLVLLLSLCMASAAHAAETREEPGIGMMLVQTPAGVSQPMTLLDTAYDVSVTGMQLSAEVTQHFSNPSSQWANARYVFPLPEKAAVRRLLVTIGERQIEGLIREKDEARQTFEQAKAEGRQAALVEQQRANLFSIEIANVAPGAAISVELEYVDQVSYRDGQFSLRIPTTLTPRYIPGFAHMPDSFEQVATSGHGWALPTDVVADVDKITPPQIAAALGGDNEPDGDSKPDDESEQIRTHQLTFRAHLDTGLALDSVSSSTDAIHWQASASGVDVSLEGQSRLDHDLALSWTPKPSAQPQAALFTQQQGDQHYGLLMVMPPVIRQQSLPREVTFVIDTSGSMAGESIRQARDALQLALDRLSPQDRFNVIEFNSSTFPLFSNPRPADEYGLTMARRFVNGLDADGGTEMYGALQQALRERDERQWAPEEGYLQQIVFITDGAVGDEARLFEL</sequence>
<comment type="caution">
    <text evidence="5">The sequence shown here is derived from an EMBL/GenBank/DDBJ whole genome shotgun (WGS) entry which is preliminary data.</text>
</comment>
<evidence type="ECO:0000256" key="2">
    <source>
        <dbReference type="SAM" id="SignalP"/>
    </source>
</evidence>
<dbReference type="InterPro" id="IPR002035">
    <property type="entry name" value="VWF_A"/>
</dbReference>
<dbReference type="InterPro" id="IPR036465">
    <property type="entry name" value="vWFA_dom_sf"/>
</dbReference>
<dbReference type="PROSITE" id="PS50234">
    <property type="entry name" value="VWFA"/>
    <property type="match status" value="1"/>
</dbReference>
<evidence type="ECO:0000313" key="6">
    <source>
        <dbReference type="Proteomes" id="UP000238196"/>
    </source>
</evidence>
<feature type="compositionally biased region" description="Basic and acidic residues" evidence="1">
    <location>
        <begin position="240"/>
        <end position="250"/>
    </location>
</feature>
<name>A0A2S5KPM6_9PROT</name>
<dbReference type="SUPFAM" id="SSF53300">
    <property type="entry name" value="vWA-like"/>
    <property type="match status" value="1"/>
</dbReference>
<dbReference type="SMART" id="SM00609">
    <property type="entry name" value="VIT"/>
    <property type="match status" value="1"/>
</dbReference>
<dbReference type="PANTHER" id="PTHR45737">
    <property type="entry name" value="VON WILLEBRAND FACTOR A DOMAIN-CONTAINING PROTEIN 5A"/>
    <property type="match status" value="1"/>
</dbReference>
<feature type="chain" id="PRO_5015441024" evidence="2">
    <location>
        <begin position="31"/>
        <end position="466"/>
    </location>
</feature>
<dbReference type="InterPro" id="IPR013694">
    <property type="entry name" value="VIT"/>
</dbReference>